<organism evidence="1 2">
    <name type="scientific">Medicago truncatula</name>
    <name type="common">Barrel medic</name>
    <name type="synonym">Medicago tribuloides</name>
    <dbReference type="NCBI Taxonomy" id="3880"/>
    <lineage>
        <taxon>Eukaryota</taxon>
        <taxon>Viridiplantae</taxon>
        <taxon>Streptophyta</taxon>
        <taxon>Embryophyta</taxon>
        <taxon>Tracheophyta</taxon>
        <taxon>Spermatophyta</taxon>
        <taxon>Magnoliopsida</taxon>
        <taxon>eudicotyledons</taxon>
        <taxon>Gunneridae</taxon>
        <taxon>Pentapetalae</taxon>
        <taxon>rosids</taxon>
        <taxon>fabids</taxon>
        <taxon>Fabales</taxon>
        <taxon>Fabaceae</taxon>
        <taxon>Papilionoideae</taxon>
        <taxon>50 kb inversion clade</taxon>
        <taxon>NPAAA clade</taxon>
        <taxon>Hologalegina</taxon>
        <taxon>IRL clade</taxon>
        <taxon>Trifolieae</taxon>
        <taxon>Medicago</taxon>
    </lineage>
</organism>
<gene>
    <name evidence="1" type="ORF">MtrunA17_Chr5g0406541</name>
</gene>
<evidence type="ECO:0000313" key="1">
    <source>
        <dbReference type="EMBL" id="RHN54415.1"/>
    </source>
</evidence>
<protein>
    <submittedName>
        <fullName evidence="1">Uncharacterized protein</fullName>
    </submittedName>
</protein>
<dbReference type="AlphaFoldDB" id="A0A396HSP4"/>
<name>A0A396HSP4_MEDTR</name>
<proteinExistence type="predicted"/>
<reference evidence="2" key="1">
    <citation type="journal article" date="2018" name="Nat. Plants">
        <title>Whole-genome landscape of Medicago truncatula symbiotic genes.</title>
        <authorList>
            <person name="Pecrix Y."/>
            <person name="Staton S.E."/>
            <person name="Sallet E."/>
            <person name="Lelandais-Briere C."/>
            <person name="Moreau S."/>
            <person name="Carrere S."/>
            <person name="Blein T."/>
            <person name="Jardinaud M.F."/>
            <person name="Latrasse D."/>
            <person name="Zouine M."/>
            <person name="Zahm M."/>
            <person name="Kreplak J."/>
            <person name="Mayjonade B."/>
            <person name="Satge C."/>
            <person name="Perez M."/>
            <person name="Cauet S."/>
            <person name="Marande W."/>
            <person name="Chantry-Darmon C."/>
            <person name="Lopez-Roques C."/>
            <person name="Bouchez O."/>
            <person name="Berard A."/>
            <person name="Debelle F."/>
            <person name="Munos S."/>
            <person name="Bendahmane A."/>
            <person name="Berges H."/>
            <person name="Niebel A."/>
            <person name="Buitink J."/>
            <person name="Frugier F."/>
            <person name="Benhamed M."/>
            <person name="Crespi M."/>
            <person name="Gouzy J."/>
            <person name="Gamas P."/>
        </authorList>
    </citation>
    <scope>NUCLEOTIDE SEQUENCE [LARGE SCALE GENOMIC DNA]</scope>
    <source>
        <strain evidence="2">cv. Jemalong A17</strain>
    </source>
</reference>
<dbReference type="Gramene" id="rna29449">
    <property type="protein sequence ID" value="RHN54415.1"/>
    <property type="gene ID" value="gene29449"/>
</dbReference>
<dbReference type="Proteomes" id="UP000265566">
    <property type="component" value="Chromosome 5"/>
</dbReference>
<sequence>MVSNAQLHMFLYRLQSHLVSHMGDVGLNTQDLEILVTARHAFAFNKCPLFIHQQSLDFTETLQNL</sequence>
<dbReference type="EMBL" id="PSQE01000005">
    <property type="protein sequence ID" value="RHN54415.1"/>
    <property type="molecule type" value="Genomic_DNA"/>
</dbReference>
<comment type="caution">
    <text evidence="1">The sequence shown here is derived from an EMBL/GenBank/DDBJ whole genome shotgun (WGS) entry which is preliminary data.</text>
</comment>
<evidence type="ECO:0000313" key="2">
    <source>
        <dbReference type="Proteomes" id="UP000265566"/>
    </source>
</evidence>
<accession>A0A396HSP4</accession>